<comment type="caution">
    <text evidence="1">The sequence shown here is derived from an EMBL/GenBank/DDBJ whole genome shotgun (WGS) entry which is preliminary data.</text>
</comment>
<evidence type="ECO:0000313" key="1">
    <source>
        <dbReference type="EMBL" id="KAF2471941.1"/>
    </source>
</evidence>
<name>A0ACB6QYG9_9PLEO</name>
<protein>
    <submittedName>
        <fullName evidence="1">Uncharacterized protein</fullName>
    </submittedName>
</protein>
<accession>A0ACB6QYG9</accession>
<reference evidence="1" key="1">
    <citation type="journal article" date="2020" name="Stud. Mycol.">
        <title>101 Dothideomycetes genomes: a test case for predicting lifestyles and emergence of pathogens.</title>
        <authorList>
            <person name="Haridas S."/>
            <person name="Albert R."/>
            <person name="Binder M."/>
            <person name="Bloem J."/>
            <person name="Labutti K."/>
            <person name="Salamov A."/>
            <person name="Andreopoulos B."/>
            <person name="Baker S."/>
            <person name="Barry K."/>
            <person name="Bills G."/>
            <person name="Bluhm B."/>
            <person name="Cannon C."/>
            <person name="Castanera R."/>
            <person name="Culley D."/>
            <person name="Daum C."/>
            <person name="Ezra D."/>
            <person name="Gonzalez J."/>
            <person name="Henrissat B."/>
            <person name="Kuo A."/>
            <person name="Liang C."/>
            <person name="Lipzen A."/>
            <person name="Lutzoni F."/>
            <person name="Magnuson J."/>
            <person name="Mondo S."/>
            <person name="Nolan M."/>
            <person name="Ohm R."/>
            <person name="Pangilinan J."/>
            <person name="Park H.-J."/>
            <person name="Ramirez L."/>
            <person name="Alfaro M."/>
            <person name="Sun H."/>
            <person name="Tritt A."/>
            <person name="Yoshinaga Y."/>
            <person name="Zwiers L.-H."/>
            <person name="Turgeon B."/>
            <person name="Goodwin S."/>
            <person name="Spatafora J."/>
            <person name="Crous P."/>
            <person name="Grigoriev I."/>
        </authorList>
    </citation>
    <scope>NUCLEOTIDE SEQUENCE</scope>
    <source>
        <strain evidence="1">ATCC 200398</strain>
    </source>
</reference>
<organism evidence="1 2">
    <name type="scientific">Lindgomyces ingoldianus</name>
    <dbReference type="NCBI Taxonomy" id="673940"/>
    <lineage>
        <taxon>Eukaryota</taxon>
        <taxon>Fungi</taxon>
        <taxon>Dikarya</taxon>
        <taxon>Ascomycota</taxon>
        <taxon>Pezizomycotina</taxon>
        <taxon>Dothideomycetes</taxon>
        <taxon>Pleosporomycetidae</taxon>
        <taxon>Pleosporales</taxon>
        <taxon>Lindgomycetaceae</taxon>
        <taxon>Lindgomyces</taxon>
    </lineage>
</organism>
<evidence type="ECO:0000313" key="2">
    <source>
        <dbReference type="Proteomes" id="UP000799755"/>
    </source>
</evidence>
<dbReference type="EMBL" id="MU003503">
    <property type="protein sequence ID" value="KAF2471941.1"/>
    <property type="molecule type" value="Genomic_DNA"/>
</dbReference>
<dbReference type="Proteomes" id="UP000799755">
    <property type="component" value="Unassembled WGS sequence"/>
</dbReference>
<sequence length="796" mass="90618">MSFLPPSQSLSNARDDFHNFLQDSPGPAHRAQPFTTAGNIPKQIEETASNDSEEELSDPGPLYITQTSTINTGNEKQSDGYKAELRQDATITNVTTTEEEKGMDYEMHYGASQRSVKDVVKEILDDIATHKNLHDWDNKLVVTPFKKLETVIRSHLARCSQEMLNDLLIHSSVEEVLCADGKLQSTPAMQQNGQVNGHFFFSKIGADMATSKGKDPVSPSRGRVICVKECQSHNERAVLLWVHALCIRLQNEDKAYIRNFIERHLNLKSTMATPYHWQPTSAPEIGVEQHQKHYRRVSMSFHLTYLTMSAVDNPAERQIDIDRTPLLSLNHEKPGDNTKNYFLYKASSSTLMTLVIPEESTSREEETQLLKSPQGLWTVLMVNYPRQHFDRELDRHLTPISQFIRGITAALITQRDNAESICDFLRHELQSCDIDGLFDDQHFTKSNTYHRTIQGCSELKDSLDSTFRFMKKLNSGQMKDLRSIVHPQEESGVEHWTREMHEEIFSLRELRAQIEGLNKRAQESRAALHSATAVLEGRTALQQGQRLKVLAYLATLYLPLTAASSIYSMSVLPNSASFASFFVVLAVLLILTLSPNIYRVILCRLQSIRTAAFRASTRKATAPIEPPISPEASASSEDIIPEALIDPLKVTPPSGPRKKKPRLVRYLQALKPHSNMCLPPRHSLNDFKTRFPKLDSFFYLIKWIFCEIPETIAFCYLVPELQFPMDQYNLYKSRGSEFMKRAGWKWHPLAFVRDVIRALLLPLWAIIVIVILVWLMLLVLLRFFLHVTLGSVNVGF</sequence>
<gene>
    <name evidence="1" type="ORF">BDR25DRAFT_16612</name>
</gene>
<keyword evidence="2" id="KW-1185">Reference proteome</keyword>
<proteinExistence type="predicted"/>